<dbReference type="PROSITE" id="PS50105">
    <property type="entry name" value="SAM_DOMAIN"/>
    <property type="match status" value="1"/>
</dbReference>
<dbReference type="PROSITE" id="PS50012">
    <property type="entry name" value="RCC1_3"/>
    <property type="match status" value="1"/>
</dbReference>
<dbReference type="Proteomes" id="UP000039865">
    <property type="component" value="Unassembled WGS sequence"/>
</dbReference>
<feature type="domain" description="SAM" evidence="2">
    <location>
        <begin position="262"/>
        <end position="326"/>
    </location>
</feature>
<sequence>MKYAQISTRCPFYVNSNLKLNPHEPEITKNVISEKQQTCYGSSLYNIYQGGKINGALSTDGELFLSVNQAIIEAFQSRDQISENPIASGDQGLESYIVPHKVVYVAVGGQDLSYIDQFGQVYSVVSTGSDVPNSETKILQPMKINIPERAKFVSVGLWCSYAVSESNKIYHWQQGFITNDDKPTIVDGISENIQITDIKSSNFSTIFLTQHQTVFEIDHALDYQLPVKVKLIKKLTNIKSIASSFAHLLALERHDILPLAQWDSKQVEKWFNDIGLNGCCNIVKYKNIDGQQIQIADTEFLNDTLGIICQFEQSKFRYEISKIKEGKVGEHTLYGWGSNQLGQLGLLGSNYPGPQQIPLPDFQDPNDFIEKIKCGKRNSAIITNKGEVWITGNFKIEKVQRNSFLNQKEQQAQESKKLKNGAKIEDFMTQEEINESKRGKQKQKAGKIRYATEEKLEEYWEACKIESERKKKHKNHQNTHIQGLKDFREEYKKEIDKEKALKHRWLDFTHSFNMTAFGKNYQVENLSMGNRFFIAICTYRFNKTVKITNNHKDGMKFKGADKVIKRVEYLMKQNKDKKYTICYEDRFLGLIESELEKFIQKSEVPYHRIQLFKCDDEVIWDRKKKFTML</sequence>
<dbReference type="GO" id="GO:0005085">
    <property type="term" value="F:guanyl-nucleotide exchange factor activity"/>
    <property type="evidence" value="ECO:0007669"/>
    <property type="project" value="TreeGrafter"/>
</dbReference>
<accession>A0A078BEZ2</accession>
<evidence type="ECO:0000256" key="1">
    <source>
        <dbReference type="PROSITE-ProRule" id="PRU00235"/>
    </source>
</evidence>
<dbReference type="OMA" id="YTICYED"/>
<dbReference type="AlphaFoldDB" id="A0A078BEZ2"/>
<keyword evidence="4" id="KW-1185">Reference proteome</keyword>
<dbReference type="PANTHER" id="PTHR45982">
    <property type="entry name" value="REGULATOR OF CHROMOSOME CONDENSATION"/>
    <property type="match status" value="1"/>
</dbReference>
<name>A0A078BEZ2_STYLE</name>
<dbReference type="InterPro" id="IPR051553">
    <property type="entry name" value="Ran_GTPase-activating"/>
</dbReference>
<protein>
    <submittedName>
        <fullName evidence="3">Xpg i-region family protein</fullName>
    </submittedName>
</protein>
<reference evidence="3 4" key="1">
    <citation type="submission" date="2014-06" db="EMBL/GenBank/DDBJ databases">
        <authorList>
            <person name="Swart Estienne"/>
        </authorList>
    </citation>
    <scope>NUCLEOTIDE SEQUENCE [LARGE SCALE GENOMIC DNA]</scope>
    <source>
        <strain evidence="3 4">130c</strain>
    </source>
</reference>
<feature type="repeat" description="RCC1" evidence="1">
    <location>
        <begin position="331"/>
        <end position="385"/>
    </location>
</feature>
<dbReference type="InterPro" id="IPR001660">
    <property type="entry name" value="SAM"/>
</dbReference>
<dbReference type="Gene3D" id="2.130.10.30">
    <property type="entry name" value="Regulator of chromosome condensation 1/beta-lactamase-inhibitor protein II"/>
    <property type="match status" value="2"/>
</dbReference>
<dbReference type="Pfam" id="PF04457">
    <property type="entry name" value="MJ1316"/>
    <property type="match status" value="1"/>
</dbReference>
<evidence type="ECO:0000313" key="4">
    <source>
        <dbReference type="Proteomes" id="UP000039865"/>
    </source>
</evidence>
<dbReference type="InterPro" id="IPR009091">
    <property type="entry name" value="RCC1/BLIP-II"/>
</dbReference>
<proteinExistence type="predicted"/>
<dbReference type="InterPro" id="IPR013761">
    <property type="entry name" value="SAM/pointed_sf"/>
</dbReference>
<dbReference type="Gene3D" id="1.10.150.50">
    <property type="entry name" value="Transcription Factor, Ets-1"/>
    <property type="match status" value="1"/>
</dbReference>
<dbReference type="SUPFAM" id="SSF50985">
    <property type="entry name" value="RCC1/BLIP-II"/>
    <property type="match status" value="2"/>
</dbReference>
<dbReference type="GO" id="GO:0005737">
    <property type="term" value="C:cytoplasm"/>
    <property type="evidence" value="ECO:0007669"/>
    <property type="project" value="TreeGrafter"/>
</dbReference>
<dbReference type="EMBL" id="CCKQ01019700">
    <property type="protein sequence ID" value="CDW91727.1"/>
    <property type="molecule type" value="Genomic_DNA"/>
</dbReference>
<dbReference type="SUPFAM" id="SSF47769">
    <property type="entry name" value="SAM/Pointed domain"/>
    <property type="match status" value="1"/>
</dbReference>
<dbReference type="InParanoid" id="A0A078BEZ2"/>
<gene>
    <name evidence="3" type="primary">Contig14981.g15967</name>
    <name evidence="3" type="ORF">STYLEM_20887</name>
</gene>
<organism evidence="3 4">
    <name type="scientific">Stylonychia lemnae</name>
    <name type="common">Ciliate</name>
    <dbReference type="NCBI Taxonomy" id="5949"/>
    <lineage>
        <taxon>Eukaryota</taxon>
        <taxon>Sar</taxon>
        <taxon>Alveolata</taxon>
        <taxon>Ciliophora</taxon>
        <taxon>Intramacronucleata</taxon>
        <taxon>Spirotrichea</taxon>
        <taxon>Stichotrichia</taxon>
        <taxon>Sporadotrichida</taxon>
        <taxon>Oxytrichidae</taxon>
        <taxon>Stylonychinae</taxon>
        <taxon>Stylonychia</taxon>
    </lineage>
</organism>
<evidence type="ECO:0000313" key="3">
    <source>
        <dbReference type="EMBL" id="CDW91727.1"/>
    </source>
</evidence>
<dbReference type="OrthoDB" id="424608at2759"/>
<dbReference type="InterPro" id="IPR000408">
    <property type="entry name" value="Reg_chr_condens"/>
</dbReference>
<dbReference type="PANTHER" id="PTHR45982:SF1">
    <property type="entry name" value="REGULATOR OF CHROMOSOME CONDENSATION"/>
    <property type="match status" value="1"/>
</dbReference>
<dbReference type="Pfam" id="PF00415">
    <property type="entry name" value="RCC1"/>
    <property type="match status" value="1"/>
</dbReference>
<dbReference type="InterPro" id="IPR040459">
    <property type="entry name" value="MJ1316"/>
</dbReference>
<evidence type="ECO:0000259" key="2">
    <source>
        <dbReference type="PROSITE" id="PS50105"/>
    </source>
</evidence>